<dbReference type="AlphaFoldDB" id="A0A6N4TJ21"/>
<organism evidence="1 2">
    <name type="scientific">Amedibacterium intestinale</name>
    <dbReference type="NCBI Taxonomy" id="2583452"/>
    <lineage>
        <taxon>Bacteria</taxon>
        <taxon>Bacillati</taxon>
        <taxon>Bacillota</taxon>
        <taxon>Erysipelotrichia</taxon>
        <taxon>Erysipelotrichales</taxon>
        <taxon>Erysipelotrichaceae</taxon>
        <taxon>Amedibacterium</taxon>
    </lineage>
</organism>
<name>A0A6N4TJ21_9FIRM</name>
<dbReference type="EMBL" id="AP019695">
    <property type="protein sequence ID" value="BBK22717.1"/>
    <property type="molecule type" value="Genomic_DNA"/>
</dbReference>
<sequence>MKPRVINMNEGNKIDYEIFGNKIIFADELMLNLEKYERDDPMHIDVCRDEFGCLCMGLANNYVAQIDIPAREYEYIEDGQDEEGNTKYRQEAKPFDMEKVVITLWEVKE</sequence>
<evidence type="ECO:0000313" key="1">
    <source>
        <dbReference type="EMBL" id="BBK22717.1"/>
    </source>
</evidence>
<keyword evidence="2" id="KW-1185">Reference proteome</keyword>
<accession>A0A6N4TJ21</accession>
<dbReference type="Proteomes" id="UP000464754">
    <property type="component" value="Chromosome"/>
</dbReference>
<gene>
    <name evidence="1" type="ORF">Aargi30884_16200</name>
</gene>
<reference evidence="2" key="1">
    <citation type="submission" date="2019-05" db="EMBL/GenBank/DDBJ databases">
        <title>Complete genome sequencing of Absiella argi strain JCM 30884.</title>
        <authorList>
            <person name="Sakamoto M."/>
            <person name="Murakami T."/>
            <person name="Mori H."/>
        </authorList>
    </citation>
    <scope>NUCLEOTIDE SEQUENCE [LARGE SCALE GENOMIC DNA]</scope>
    <source>
        <strain evidence="2">JCM 30884</strain>
    </source>
</reference>
<protein>
    <submittedName>
        <fullName evidence="1">Uncharacterized protein</fullName>
    </submittedName>
</protein>
<dbReference type="KEGG" id="aarg:Aargi30884_16200"/>
<proteinExistence type="predicted"/>
<dbReference type="RefSeq" id="WP_163051998.1">
    <property type="nucleotide sequence ID" value="NZ_AP019695.1"/>
</dbReference>
<evidence type="ECO:0000313" key="2">
    <source>
        <dbReference type="Proteomes" id="UP000464754"/>
    </source>
</evidence>